<keyword evidence="4" id="KW-1185">Reference proteome</keyword>
<dbReference type="GO" id="GO:0051087">
    <property type="term" value="F:protein-folding chaperone binding"/>
    <property type="evidence" value="ECO:0007669"/>
    <property type="project" value="InterPro"/>
</dbReference>
<accession>A0AAV8W986</accession>
<protein>
    <recommendedName>
        <fullName evidence="2">BAG domain-containing protein</fullName>
    </recommendedName>
</protein>
<proteinExistence type="predicted"/>
<dbReference type="Gene3D" id="1.20.58.120">
    <property type="entry name" value="BAG domain"/>
    <property type="match status" value="1"/>
</dbReference>
<dbReference type="SUPFAM" id="SSF63491">
    <property type="entry name" value="BAG domain"/>
    <property type="match status" value="1"/>
</dbReference>
<keyword evidence="1" id="KW-1133">Transmembrane helix</keyword>
<dbReference type="Pfam" id="PF02179">
    <property type="entry name" value="BAG"/>
    <property type="match status" value="1"/>
</dbReference>
<keyword evidence="1" id="KW-0812">Transmembrane</keyword>
<reference evidence="3 4" key="1">
    <citation type="journal article" date="2023" name="Insect Mol. Biol.">
        <title>Genome sequencing provides insights into the evolution of gene families encoding plant cell wall-degrading enzymes in longhorned beetles.</title>
        <authorList>
            <person name="Shin N.R."/>
            <person name="Okamura Y."/>
            <person name="Kirsch R."/>
            <person name="Pauchet Y."/>
        </authorList>
    </citation>
    <scope>NUCLEOTIDE SEQUENCE [LARGE SCALE GENOMIC DNA]</scope>
    <source>
        <strain evidence="3">EAD_L_NR</strain>
    </source>
</reference>
<dbReference type="InterPro" id="IPR036533">
    <property type="entry name" value="BAG_dom_sf"/>
</dbReference>
<comment type="caution">
    <text evidence="3">The sequence shown here is derived from an EMBL/GenBank/DDBJ whole genome shotgun (WGS) entry which is preliminary data.</text>
</comment>
<name>A0AAV8W986_9CUCU</name>
<dbReference type="AlphaFoldDB" id="A0AAV8W986"/>
<evidence type="ECO:0000259" key="2">
    <source>
        <dbReference type="Pfam" id="PF02179"/>
    </source>
</evidence>
<dbReference type="EMBL" id="JANEYG010000005">
    <property type="protein sequence ID" value="KAJ8923200.1"/>
    <property type="molecule type" value="Genomic_DNA"/>
</dbReference>
<feature type="domain" description="BAG" evidence="2">
    <location>
        <begin position="165"/>
        <end position="233"/>
    </location>
</feature>
<keyword evidence="1" id="KW-0472">Membrane</keyword>
<sequence length="268" mass="30463">MGPLLYWILFSLLVALLVIFLSCLVFSVIIDNCLVEDKHHDCEEEHQLDKYRFGSHDVEDLTRIQGDFKTALPNITITNEVESSGVDKLLKKPVSSLSNIDEEEQSLEDLNETGKLQSVEERDNKLCLEDTVKPQVSFKEKSKISQSVDNLEFCDPSIIDVLKEINKIHEEASRVDVQVEYFIGSTSDVTYYEMNETLLRLMISLCNINCESGELRKSRSETLEYIEGCQRKLKAKATAVPKSFIAGSKHLIQVYKRINDLEIGPEPA</sequence>
<evidence type="ECO:0000313" key="4">
    <source>
        <dbReference type="Proteomes" id="UP001159042"/>
    </source>
</evidence>
<dbReference type="InterPro" id="IPR003103">
    <property type="entry name" value="BAG_domain"/>
</dbReference>
<gene>
    <name evidence="3" type="ORF">NQ315_001754</name>
</gene>
<feature type="transmembrane region" description="Helical" evidence="1">
    <location>
        <begin position="6"/>
        <end position="30"/>
    </location>
</feature>
<evidence type="ECO:0000313" key="3">
    <source>
        <dbReference type="EMBL" id="KAJ8923200.1"/>
    </source>
</evidence>
<dbReference type="Proteomes" id="UP001159042">
    <property type="component" value="Unassembled WGS sequence"/>
</dbReference>
<evidence type="ECO:0000256" key="1">
    <source>
        <dbReference type="SAM" id="Phobius"/>
    </source>
</evidence>
<organism evidence="3 4">
    <name type="scientific">Exocentrus adspersus</name>
    <dbReference type="NCBI Taxonomy" id="1586481"/>
    <lineage>
        <taxon>Eukaryota</taxon>
        <taxon>Metazoa</taxon>
        <taxon>Ecdysozoa</taxon>
        <taxon>Arthropoda</taxon>
        <taxon>Hexapoda</taxon>
        <taxon>Insecta</taxon>
        <taxon>Pterygota</taxon>
        <taxon>Neoptera</taxon>
        <taxon>Endopterygota</taxon>
        <taxon>Coleoptera</taxon>
        <taxon>Polyphaga</taxon>
        <taxon>Cucujiformia</taxon>
        <taxon>Chrysomeloidea</taxon>
        <taxon>Cerambycidae</taxon>
        <taxon>Lamiinae</taxon>
        <taxon>Acanthocinini</taxon>
        <taxon>Exocentrus</taxon>
    </lineage>
</organism>